<dbReference type="SUPFAM" id="SSF51556">
    <property type="entry name" value="Metallo-dependent hydrolases"/>
    <property type="match status" value="1"/>
</dbReference>
<protein>
    <recommendedName>
        <fullName evidence="8">Dihydroorotase</fullName>
    </recommendedName>
</protein>
<dbReference type="NCBIfam" id="TIGR00856">
    <property type="entry name" value="pyrC_dimer"/>
    <property type="match status" value="1"/>
</dbReference>
<keyword evidence="2" id="KW-0378">Hydrolase</keyword>
<evidence type="ECO:0000313" key="7">
    <source>
        <dbReference type="Proteomes" id="UP000654075"/>
    </source>
</evidence>
<name>A0A813G6E8_POLGL</name>
<gene>
    <name evidence="6" type="ORF">PGLA1383_LOCUS37906</name>
</gene>
<dbReference type="InterPro" id="IPR002195">
    <property type="entry name" value="Dihydroorotase_CS"/>
</dbReference>
<dbReference type="GO" id="GO:0004151">
    <property type="term" value="F:dihydroorotase activity"/>
    <property type="evidence" value="ECO:0007669"/>
    <property type="project" value="InterPro"/>
</dbReference>
<evidence type="ECO:0000256" key="2">
    <source>
        <dbReference type="ARBA" id="ARBA00022801"/>
    </source>
</evidence>
<dbReference type="AlphaFoldDB" id="A0A813G6E8"/>
<feature type="compositionally biased region" description="Acidic residues" evidence="5">
    <location>
        <begin position="374"/>
        <end position="385"/>
    </location>
</feature>
<keyword evidence="4" id="KW-0665">Pyrimidine biosynthesis</keyword>
<keyword evidence="7" id="KW-1185">Reference proteome</keyword>
<evidence type="ECO:0008006" key="8">
    <source>
        <dbReference type="Google" id="ProtNLM"/>
    </source>
</evidence>
<dbReference type="InterPro" id="IPR032466">
    <property type="entry name" value="Metal_Hydrolase"/>
</dbReference>
<dbReference type="UniPathway" id="UPA00070">
    <property type="reaction ID" value="UER00117"/>
</dbReference>
<dbReference type="HAMAP" id="MF_00219">
    <property type="entry name" value="PyrC_classII"/>
    <property type="match status" value="1"/>
</dbReference>
<dbReference type="InterPro" id="IPR004721">
    <property type="entry name" value="DHOdimr"/>
</dbReference>
<comment type="caution">
    <text evidence="6">The sequence shown here is derived from an EMBL/GenBank/DDBJ whole genome shotgun (WGS) entry which is preliminary data.</text>
</comment>
<sequence>MAGAGDAAPVQLDILQPDDFHHHLRDEPYLEHTVPHAAAAFSRLLVMPNLVPPVTTTAAALAYRERILKRLPKEVPEGAFVPLMTLYLTDKTTPEEIAEAKASGHVYAVKLYPAGATTNSDFGVTDYELIMPALAKMEELGILLLVHGESTDQSVDIFEREQSFYQTTMPMILERRPNLRVVCEHVTSAAAACFVEQAGPNVAATITAHHLCHNRNALFKGGIQPHYYCLPILKTEADRQKLLQVAVDCPKFFLGTDSAPHTVERKESSCGCAGCFTAHMAVELVAEAFQSVRRLDAVEDFVSRRGAAFYGLPPAQGTRSLVLEEFASCLSVLSVRLQRPAPDLPGVEGAGKLRIRRPGGAPSEGRGGVPVEAETQELDASEALR</sequence>
<dbReference type="GO" id="GO:0006207">
    <property type="term" value="P:'de novo' pyrimidine nucleobase biosynthetic process"/>
    <property type="evidence" value="ECO:0007669"/>
    <property type="project" value="TreeGrafter"/>
</dbReference>
<reference evidence="6" key="1">
    <citation type="submission" date="2021-02" db="EMBL/GenBank/DDBJ databases">
        <authorList>
            <person name="Dougan E. K."/>
            <person name="Rhodes N."/>
            <person name="Thang M."/>
            <person name="Chan C."/>
        </authorList>
    </citation>
    <scope>NUCLEOTIDE SEQUENCE</scope>
</reference>
<dbReference type="OrthoDB" id="1670005at2759"/>
<dbReference type="OMA" id="TLHHISM"/>
<dbReference type="Proteomes" id="UP000654075">
    <property type="component" value="Unassembled WGS sequence"/>
</dbReference>
<evidence type="ECO:0000256" key="5">
    <source>
        <dbReference type="SAM" id="MobiDB-lite"/>
    </source>
</evidence>
<accession>A0A813G6E8</accession>
<dbReference type="PANTHER" id="PTHR43137">
    <property type="entry name" value="DIHYDROOROTASE"/>
    <property type="match status" value="1"/>
</dbReference>
<evidence type="ECO:0000256" key="1">
    <source>
        <dbReference type="ARBA" id="ARBA00022723"/>
    </source>
</evidence>
<dbReference type="PROSITE" id="PS00483">
    <property type="entry name" value="DIHYDROOROTASE_2"/>
    <property type="match status" value="1"/>
</dbReference>
<organism evidence="6 7">
    <name type="scientific">Polarella glacialis</name>
    <name type="common">Dinoflagellate</name>
    <dbReference type="NCBI Taxonomy" id="89957"/>
    <lineage>
        <taxon>Eukaryota</taxon>
        <taxon>Sar</taxon>
        <taxon>Alveolata</taxon>
        <taxon>Dinophyceae</taxon>
        <taxon>Suessiales</taxon>
        <taxon>Suessiaceae</taxon>
        <taxon>Polarella</taxon>
    </lineage>
</organism>
<dbReference type="PIRSF" id="PIRSF001237">
    <property type="entry name" value="DHOdimr"/>
    <property type="match status" value="1"/>
</dbReference>
<feature type="region of interest" description="Disordered" evidence="5">
    <location>
        <begin position="347"/>
        <end position="385"/>
    </location>
</feature>
<dbReference type="GO" id="GO:0005737">
    <property type="term" value="C:cytoplasm"/>
    <property type="evidence" value="ECO:0007669"/>
    <property type="project" value="TreeGrafter"/>
</dbReference>
<keyword evidence="1" id="KW-0479">Metal-binding</keyword>
<proteinExistence type="inferred from homology"/>
<dbReference type="EMBL" id="CAJNNV010027418">
    <property type="protein sequence ID" value="CAE8620343.1"/>
    <property type="molecule type" value="Genomic_DNA"/>
</dbReference>
<dbReference type="PANTHER" id="PTHR43137:SF1">
    <property type="entry name" value="DIHYDROOROTASE"/>
    <property type="match status" value="1"/>
</dbReference>
<evidence type="ECO:0000256" key="3">
    <source>
        <dbReference type="ARBA" id="ARBA00022833"/>
    </source>
</evidence>
<evidence type="ECO:0000256" key="4">
    <source>
        <dbReference type="ARBA" id="ARBA00022975"/>
    </source>
</evidence>
<keyword evidence="3" id="KW-0862">Zinc</keyword>
<dbReference type="Gene3D" id="3.20.20.140">
    <property type="entry name" value="Metal-dependent hydrolases"/>
    <property type="match status" value="1"/>
</dbReference>
<evidence type="ECO:0000313" key="6">
    <source>
        <dbReference type="EMBL" id="CAE8620343.1"/>
    </source>
</evidence>
<dbReference type="GO" id="GO:0046872">
    <property type="term" value="F:metal ion binding"/>
    <property type="evidence" value="ECO:0007669"/>
    <property type="project" value="UniProtKB-KW"/>
</dbReference>
<dbReference type="GO" id="GO:0044205">
    <property type="term" value="P:'de novo' UMP biosynthetic process"/>
    <property type="evidence" value="ECO:0007669"/>
    <property type="project" value="UniProtKB-UniPathway"/>
</dbReference>